<dbReference type="Proteomes" id="UP000661077">
    <property type="component" value="Unassembled WGS sequence"/>
</dbReference>
<dbReference type="Pfam" id="PF08281">
    <property type="entry name" value="Sigma70_r4_2"/>
    <property type="match status" value="1"/>
</dbReference>
<dbReference type="EMBL" id="JAEVLS010000003">
    <property type="protein sequence ID" value="MBM0105846.1"/>
    <property type="molecule type" value="Genomic_DNA"/>
</dbReference>
<protein>
    <submittedName>
        <fullName evidence="7">Sigma-70 family RNA polymerase sigma factor</fullName>
    </submittedName>
</protein>
<evidence type="ECO:0000259" key="5">
    <source>
        <dbReference type="Pfam" id="PF04542"/>
    </source>
</evidence>
<feature type="domain" description="RNA polymerase sigma-70 region 2" evidence="5">
    <location>
        <begin position="14"/>
        <end position="70"/>
    </location>
</feature>
<evidence type="ECO:0000313" key="7">
    <source>
        <dbReference type="EMBL" id="MBM0105846.1"/>
    </source>
</evidence>
<dbReference type="InterPro" id="IPR014284">
    <property type="entry name" value="RNA_pol_sigma-70_dom"/>
</dbReference>
<feature type="domain" description="RNA polymerase sigma factor 70 region 4 type 2" evidence="6">
    <location>
        <begin position="112"/>
        <end position="162"/>
    </location>
</feature>
<keyword evidence="3" id="KW-0731">Sigma factor</keyword>
<reference evidence="7 8" key="1">
    <citation type="journal article" date="2021" name="Int. J. Syst. Evol. Microbiol.">
        <title>Steroidobacter gossypii sp. nov., isolated from soil of cotton cropping field.</title>
        <authorList>
            <person name="Huang R."/>
            <person name="Yang S."/>
            <person name="Zhen C."/>
            <person name="Liu W."/>
        </authorList>
    </citation>
    <scope>NUCLEOTIDE SEQUENCE [LARGE SCALE GENOMIC DNA]</scope>
    <source>
        <strain evidence="7 8">S1-65</strain>
    </source>
</reference>
<dbReference type="RefSeq" id="WP_203167927.1">
    <property type="nucleotide sequence ID" value="NZ_JAEVLS010000003.1"/>
</dbReference>
<dbReference type="SUPFAM" id="SSF88659">
    <property type="entry name" value="Sigma3 and sigma4 domains of RNA polymerase sigma factors"/>
    <property type="match status" value="1"/>
</dbReference>
<evidence type="ECO:0000256" key="1">
    <source>
        <dbReference type="ARBA" id="ARBA00010641"/>
    </source>
</evidence>
<dbReference type="Gene3D" id="1.10.10.10">
    <property type="entry name" value="Winged helix-like DNA-binding domain superfamily/Winged helix DNA-binding domain"/>
    <property type="match status" value="1"/>
</dbReference>
<evidence type="ECO:0000256" key="3">
    <source>
        <dbReference type="ARBA" id="ARBA00023082"/>
    </source>
</evidence>
<organism evidence="7 8">
    <name type="scientific">Steroidobacter gossypii</name>
    <dbReference type="NCBI Taxonomy" id="2805490"/>
    <lineage>
        <taxon>Bacteria</taxon>
        <taxon>Pseudomonadati</taxon>
        <taxon>Pseudomonadota</taxon>
        <taxon>Gammaproteobacteria</taxon>
        <taxon>Steroidobacterales</taxon>
        <taxon>Steroidobacteraceae</taxon>
        <taxon>Steroidobacter</taxon>
    </lineage>
</organism>
<proteinExistence type="inferred from homology"/>
<dbReference type="InterPro" id="IPR013249">
    <property type="entry name" value="RNA_pol_sigma70_r4_t2"/>
</dbReference>
<dbReference type="InterPro" id="IPR036388">
    <property type="entry name" value="WH-like_DNA-bd_sf"/>
</dbReference>
<dbReference type="PANTHER" id="PTHR43133:SF63">
    <property type="entry name" value="RNA POLYMERASE SIGMA FACTOR FECI-RELATED"/>
    <property type="match status" value="1"/>
</dbReference>
<keyword evidence="8" id="KW-1185">Reference proteome</keyword>
<dbReference type="InterPro" id="IPR007627">
    <property type="entry name" value="RNA_pol_sigma70_r2"/>
</dbReference>
<dbReference type="InterPro" id="IPR013325">
    <property type="entry name" value="RNA_pol_sigma_r2"/>
</dbReference>
<dbReference type="NCBIfam" id="TIGR02937">
    <property type="entry name" value="sigma70-ECF"/>
    <property type="match status" value="1"/>
</dbReference>
<evidence type="ECO:0000259" key="6">
    <source>
        <dbReference type="Pfam" id="PF08281"/>
    </source>
</evidence>
<evidence type="ECO:0000313" key="8">
    <source>
        <dbReference type="Proteomes" id="UP000661077"/>
    </source>
</evidence>
<dbReference type="InterPro" id="IPR013324">
    <property type="entry name" value="RNA_pol_sigma_r3/r4-like"/>
</dbReference>
<name>A0ABS1WXY7_9GAMM</name>
<comment type="caution">
    <text evidence="7">The sequence shown here is derived from an EMBL/GenBank/DDBJ whole genome shotgun (WGS) entry which is preliminary data.</text>
</comment>
<evidence type="ECO:0000256" key="2">
    <source>
        <dbReference type="ARBA" id="ARBA00023015"/>
    </source>
</evidence>
<keyword evidence="4" id="KW-0804">Transcription</keyword>
<evidence type="ECO:0000256" key="4">
    <source>
        <dbReference type="ARBA" id="ARBA00023163"/>
    </source>
</evidence>
<dbReference type="InterPro" id="IPR039425">
    <property type="entry name" value="RNA_pol_sigma-70-like"/>
</dbReference>
<dbReference type="Gene3D" id="1.10.1740.10">
    <property type="match status" value="1"/>
</dbReference>
<dbReference type="SUPFAM" id="SSF88946">
    <property type="entry name" value="Sigma2 domain of RNA polymerase sigma factors"/>
    <property type="match status" value="1"/>
</dbReference>
<dbReference type="CDD" id="cd06171">
    <property type="entry name" value="Sigma70_r4"/>
    <property type="match status" value="1"/>
</dbReference>
<sequence length="174" mass="19864">MSDRRSYWNRILGEHGPGVTAFIRRRVRRAADASDLTQELYLRLLRADRAELIRNPEAYLYTVAVNLVREQAVLDRRWRHTVDAVDPPGDPALVDFRTPEEQVDLQARLAQAAELIDELPAKCQAVLILQYRDGLSYEEIASRLGVTTHAVKKYVVQGLAQCRDRLRRSKGGAR</sequence>
<dbReference type="Pfam" id="PF04542">
    <property type="entry name" value="Sigma70_r2"/>
    <property type="match status" value="1"/>
</dbReference>
<comment type="similarity">
    <text evidence="1">Belongs to the sigma-70 factor family. ECF subfamily.</text>
</comment>
<dbReference type="PANTHER" id="PTHR43133">
    <property type="entry name" value="RNA POLYMERASE ECF-TYPE SIGMA FACTO"/>
    <property type="match status" value="1"/>
</dbReference>
<accession>A0ABS1WXY7</accession>
<gene>
    <name evidence="7" type="ORF">JM946_13990</name>
</gene>
<keyword evidence="2" id="KW-0805">Transcription regulation</keyword>